<name>A0A3B0Y7B0_9ZZZZ</name>
<accession>A0A3B0Y7B0</accession>
<organism evidence="1">
    <name type="scientific">hydrothermal vent metagenome</name>
    <dbReference type="NCBI Taxonomy" id="652676"/>
    <lineage>
        <taxon>unclassified sequences</taxon>
        <taxon>metagenomes</taxon>
        <taxon>ecological metagenomes</taxon>
    </lineage>
</organism>
<sequence>MRRRTGCALKGQQDVRGVDSIAQGLVLMEVETDFIRLARTCARSMPATGHEALIRNLKRIAPGLSFQRVLTRGDWYRVGGVVSEQGRRVADNLVEWIERESAGDIHTLLNKCAETPYFATRLNGQTHYLVAVTGDRACDFVQLEVEEVQEVLDRALIEPETYPDDLEELIDPVHYTRMPFEPVASCRYLLRRVTPLASYLKNLTANLDTRVPVERFLEDWDRSSAGEPGRFCKHWILSLHEYTDGYGEPVMQAQPVSTFSGELDELDPDASLYGADLANLIHDFDRAAGYPMAWYFHMLVCKKVSPRVAEAIHNDLTGAYDYLPARDFKVLRDWVATPYGV</sequence>
<reference evidence="1" key="1">
    <citation type="submission" date="2018-06" db="EMBL/GenBank/DDBJ databases">
        <authorList>
            <person name="Zhirakovskaya E."/>
        </authorList>
    </citation>
    <scope>NUCLEOTIDE SEQUENCE</scope>
</reference>
<dbReference type="AlphaFoldDB" id="A0A3B0Y7B0"/>
<gene>
    <name evidence="1" type="ORF">MNBD_GAMMA14-1287</name>
</gene>
<protein>
    <submittedName>
        <fullName evidence="1">Uncharacterized protein</fullName>
    </submittedName>
</protein>
<proteinExistence type="predicted"/>
<evidence type="ECO:0000313" key="1">
    <source>
        <dbReference type="EMBL" id="VAW75501.1"/>
    </source>
</evidence>
<dbReference type="EMBL" id="UOFM01000138">
    <property type="protein sequence ID" value="VAW75501.1"/>
    <property type="molecule type" value="Genomic_DNA"/>
</dbReference>